<dbReference type="OrthoDB" id="23270at2"/>
<organism evidence="2 3">
    <name type="scientific">Estrella lausannensis</name>
    <dbReference type="NCBI Taxonomy" id="483423"/>
    <lineage>
        <taxon>Bacteria</taxon>
        <taxon>Pseudomonadati</taxon>
        <taxon>Chlamydiota</taxon>
        <taxon>Chlamydiia</taxon>
        <taxon>Parachlamydiales</taxon>
        <taxon>Candidatus Criblamydiaceae</taxon>
        <taxon>Estrella</taxon>
    </lineage>
</organism>
<name>A0A0H5E7N8_9BACT</name>
<evidence type="ECO:0000313" key="2">
    <source>
        <dbReference type="EMBL" id="CRX39345.1"/>
    </source>
</evidence>
<dbReference type="AlphaFoldDB" id="A0A0H5E7N8"/>
<feature type="compositionally biased region" description="Basic and acidic residues" evidence="1">
    <location>
        <begin position="72"/>
        <end position="83"/>
    </location>
</feature>
<dbReference type="RefSeq" id="WP_098039214.1">
    <property type="nucleotide sequence ID" value="NZ_CWGJ01000027.1"/>
</dbReference>
<sequence length="255" mass="28224">MKELVSGQDASKSASEQPDLNAAMLEKKTLEAASLAGLKEDAAPRMQETKPPAATPPSSSSFQAEASAVTSDKAKVEPARREGKSFQEVCKNYTVPLSTNPSTPPNGINELDRVMVDERGNEYGERRDLFTNFTNAKFNDGRDIYSNSQKEALRECFNNTTYVSWEEFDKQLDAVAKYIDESIPEGKDYVVVVKEGKSNKWVAELMGPKLKHLPLDALETPGQINEFLAANPSVRNVVFFDDAVYSGSQHMWLSC</sequence>
<feature type="compositionally biased region" description="Polar residues" evidence="1">
    <location>
        <begin position="8"/>
        <end position="18"/>
    </location>
</feature>
<keyword evidence="3" id="KW-1185">Reference proteome</keyword>
<protein>
    <submittedName>
        <fullName evidence="2">Uncharacterized protein</fullName>
    </submittedName>
</protein>
<feature type="region of interest" description="Disordered" evidence="1">
    <location>
        <begin position="1"/>
        <end position="83"/>
    </location>
</feature>
<reference evidence="3" key="1">
    <citation type="submission" date="2015-06" db="EMBL/GenBank/DDBJ databases">
        <authorList>
            <person name="Bertelli C."/>
        </authorList>
    </citation>
    <scope>NUCLEOTIDE SEQUENCE [LARGE SCALE GENOMIC DNA]</scope>
    <source>
        <strain evidence="3">CRIB-30</strain>
    </source>
</reference>
<proteinExistence type="predicted"/>
<dbReference type="Proteomes" id="UP000220251">
    <property type="component" value="Unassembled WGS sequence"/>
</dbReference>
<accession>A0A0H5E7N8</accession>
<dbReference type="EMBL" id="CWGJ01000027">
    <property type="protein sequence ID" value="CRX39345.1"/>
    <property type="molecule type" value="Genomic_DNA"/>
</dbReference>
<gene>
    <name evidence="2" type="ORF">ELAC_2023</name>
</gene>
<evidence type="ECO:0000313" key="3">
    <source>
        <dbReference type="Proteomes" id="UP000220251"/>
    </source>
</evidence>
<evidence type="ECO:0000256" key="1">
    <source>
        <dbReference type="SAM" id="MobiDB-lite"/>
    </source>
</evidence>